<dbReference type="PANTHER" id="PTHR22838">
    <property type="entry name" value="WD REPEAT PROTEIN 26-RELATED"/>
    <property type="match status" value="1"/>
</dbReference>
<organism evidence="5 6">
    <name type="scientific">Astrephomene gubernaculifera</name>
    <dbReference type="NCBI Taxonomy" id="47775"/>
    <lineage>
        <taxon>Eukaryota</taxon>
        <taxon>Viridiplantae</taxon>
        <taxon>Chlorophyta</taxon>
        <taxon>core chlorophytes</taxon>
        <taxon>Chlorophyceae</taxon>
        <taxon>CS clade</taxon>
        <taxon>Chlamydomonadales</taxon>
        <taxon>Astrephomenaceae</taxon>
        <taxon>Astrephomene</taxon>
    </lineage>
</organism>
<dbReference type="GO" id="GO:1990841">
    <property type="term" value="F:promoter-specific chromatin binding"/>
    <property type="evidence" value="ECO:0007669"/>
    <property type="project" value="TreeGrafter"/>
</dbReference>
<comment type="caution">
    <text evidence="5">The sequence shown here is derived from an EMBL/GenBank/DDBJ whole genome shotgun (WGS) entry which is preliminary data.</text>
</comment>
<evidence type="ECO:0000256" key="1">
    <source>
        <dbReference type="ARBA" id="ARBA00022574"/>
    </source>
</evidence>
<dbReference type="Gene3D" id="2.130.10.10">
    <property type="entry name" value="YVTN repeat-like/Quinoprotein amine dehydrogenase"/>
    <property type="match status" value="2"/>
</dbReference>
<sequence>MPDINMIPEHAERIRSYLLAHSPDAVVSRELWSCSAGTYSSFREVIRARKQQQLHLQAAAAGSPAGGGLLGAPGRLPRAAASPHSLPATVKYSFEGVKHVLAEAAGAVTAVSFAALRSDLLAFGCSDGEIWRVALPPAAAGPAAQPTCIKARKMHGRAVQAVDWAYDNSQLLSVGLDGSLCVWDATDPALPCIRSIYMPTTAFLCGRFHRVNFSLALVGTSGGTVEVYNCSNGILHSRYQVAQAGSGVQVTALDSSNHHVFLGDSAGTLHLFACEMQQRQLSRLRPTGRLRLPLPGHPPAPVTALQYLPFCRATDSPVLMVALQDGSLCIVRANETRHTAELHLRRFIPPPSAASAVVSPLVSQASSASSTSSLPPPSPTSPTSTSSSSAPSWLRLRPSVCPLSVIHDVPLITYGSDDTSVYIVDVTARSFSTGAGGGAGGGGGGRGSVAGAAAAVDRPLTVTVLKAHRAPVTAVAWSFDESLLASADAVGTLVLWQRCLLF</sequence>
<keyword evidence="1 3" id="KW-0853">WD repeat</keyword>
<evidence type="ECO:0000256" key="4">
    <source>
        <dbReference type="SAM" id="MobiDB-lite"/>
    </source>
</evidence>
<gene>
    <name evidence="5" type="ORF">Agub_g3202</name>
</gene>
<dbReference type="Proteomes" id="UP001054857">
    <property type="component" value="Unassembled WGS sequence"/>
</dbReference>
<dbReference type="EMBL" id="BMAR01000003">
    <property type="protein sequence ID" value="GFR42302.1"/>
    <property type="molecule type" value="Genomic_DNA"/>
</dbReference>
<evidence type="ECO:0000256" key="3">
    <source>
        <dbReference type="PROSITE-ProRule" id="PRU00221"/>
    </source>
</evidence>
<dbReference type="PROSITE" id="PS50082">
    <property type="entry name" value="WD_REPEATS_2"/>
    <property type="match status" value="2"/>
</dbReference>
<keyword evidence="2" id="KW-0677">Repeat</keyword>
<dbReference type="SUPFAM" id="SSF50978">
    <property type="entry name" value="WD40 repeat-like"/>
    <property type="match status" value="1"/>
</dbReference>
<evidence type="ECO:0000256" key="2">
    <source>
        <dbReference type="ARBA" id="ARBA00022737"/>
    </source>
</evidence>
<evidence type="ECO:0000313" key="6">
    <source>
        <dbReference type="Proteomes" id="UP001054857"/>
    </source>
</evidence>
<feature type="repeat" description="WD" evidence="3">
    <location>
        <begin position="152"/>
        <end position="184"/>
    </location>
</feature>
<dbReference type="SMART" id="SM00320">
    <property type="entry name" value="WD40"/>
    <property type="match status" value="4"/>
</dbReference>
<dbReference type="Pfam" id="PF00400">
    <property type="entry name" value="WD40"/>
    <property type="match status" value="2"/>
</dbReference>
<dbReference type="PANTHER" id="PTHR22838:SF4">
    <property type="entry name" value="WD REPEAT-CONTAINING PROTEIN 13"/>
    <property type="match status" value="1"/>
</dbReference>
<name>A0AAD3DKA0_9CHLO</name>
<evidence type="ECO:0000313" key="5">
    <source>
        <dbReference type="EMBL" id="GFR42302.1"/>
    </source>
</evidence>
<dbReference type="InterPro" id="IPR051350">
    <property type="entry name" value="WD_repeat-ST_regulator"/>
</dbReference>
<proteinExistence type="predicted"/>
<dbReference type="InterPro" id="IPR015943">
    <property type="entry name" value="WD40/YVTN_repeat-like_dom_sf"/>
</dbReference>
<protein>
    <submittedName>
        <fullName evidence="5">Uncharacterized protein</fullName>
    </submittedName>
</protein>
<feature type="repeat" description="WD" evidence="3">
    <location>
        <begin position="465"/>
        <end position="497"/>
    </location>
</feature>
<dbReference type="InterPro" id="IPR001680">
    <property type="entry name" value="WD40_rpt"/>
</dbReference>
<reference evidence="5 6" key="1">
    <citation type="journal article" date="2021" name="Sci. Rep.">
        <title>Genome sequencing of the multicellular alga Astrephomene provides insights into convergent evolution of germ-soma differentiation.</title>
        <authorList>
            <person name="Yamashita S."/>
            <person name="Yamamoto K."/>
            <person name="Matsuzaki R."/>
            <person name="Suzuki S."/>
            <person name="Yamaguchi H."/>
            <person name="Hirooka S."/>
            <person name="Minakuchi Y."/>
            <person name="Miyagishima S."/>
            <person name="Kawachi M."/>
            <person name="Toyoda A."/>
            <person name="Nozaki H."/>
        </authorList>
    </citation>
    <scope>NUCLEOTIDE SEQUENCE [LARGE SCALE GENOMIC DNA]</scope>
    <source>
        <strain evidence="5 6">NIES-4017</strain>
    </source>
</reference>
<dbReference type="PROSITE" id="PS50294">
    <property type="entry name" value="WD_REPEATS_REGION"/>
    <property type="match status" value="2"/>
</dbReference>
<dbReference type="AlphaFoldDB" id="A0AAD3DKA0"/>
<accession>A0AAD3DKA0</accession>
<dbReference type="GO" id="GO:0005634">
    <property type="term" value="C:nucleus"/>
    <property type="evidence" value="ECO:0007669"/>
    <property type="project" value="TreeGrafter"/>
</dbReference>
<dbReference type="InterPro" id="IPR036322">
    <property type="entry name" value="WD40_repeat_dom_sf"/>
</dbReference>
<feature type="region of interest" description="Disordered" evidence="4">
    <location>
        <begin position="367"/>
        <end position="391"/>
    </location>
</feature>
<feature type="compositionally biased region" description="Low complexity" evidence="4">
    <location>
        <begin position="381"/>
        <end position="391"/>
    </location>
</feature>
<keyword evidence="6" id="KW-1185">Reference proteome</keyword>